<keyword evidence="6" id="KW-0862">Zinc</keyword>
<evidence type="ECO:0000256" key="9">
    <source>
        <dbReference type="SAM" id="Phobius"/>
    </source>
</evidence>
<evidence type="ECO:0000313" key="12">
    <source>
        <dbReference type="Proteomes" id="UP000288805"/>
    </source>
</evidence>
<dbReference type="PANTHER" id="PTHR31973:SF195">
    <property type="entry name" value="MUDR FAMILY TRANSPOSASE"/>
    <property type="match status" value="1"/>
</dbReference>
<evidence type="ECO:0000256" key="2">
    <source>
        <dbReference type="ARBA" id="ARBA00022670"/>
    </source>
</evidence>
<dbReference type="InterPro" id="IPR004332">
    <property type="entry name" value="Transposase_MuDR"/>
</dbReference>
<dbReference type="InterPro" id="IPR003653">
    <property type="entry name" value="Peptidase_C48_C"/>
</dbReference>
<name>A0A438HMJ2_VITVI</name>
<dbReference type="PANTHER" id="PTHR31973">
    <property type="entry name" value="POLYPROTEIN, PUTATIVE-RELATED"/>
    <property type="match status" value="1"/>
</dbReference>
<keyword evidence="9" id="KW-0812">Transmembrane</keyword>
<keyword evidence="9" id="KW-1133">Transmembrane helix</keyword>
<dbReference type="GO" id="GO:0008270">
    <property type="term" value="F:zinc ion binding"/>
    <property type="evidence" value="ECO:0007669"/>
    <property type="project" value="UniProtKB-KW"/>
</dbReference>
<evidence type="ECO:0000313" key="11">
    <source>
        <dbReference type="EMBL" id="RVW85651.1"/>
    </source>
</evidence>
<keyword evidence="9" id="KW-0472">Membrane</keyword>
<keyword evidence="2" id="KW-0645">Protease</keyword>
<keyword evidence="5" id="KW-0378">Hydrolase</keyword>
<evidence type="ECO:0000256" key="6">
    <source>
        <dbReference type="ARBA" id="ARBA00022833"/>
    </source>
</evidence>
<evidence type="ECO:0000256" key="1">
    <source>
        <dbReference type="ARBA" id="ARBA00005234"/>
    </source>
</evidence>
<dbReference type="Gene3D" id="3.40.395.10">
    <property type="entry name" value="Adenoviral Proteinase, Chain A"/>
    <property type="match status" value="1"/>
</dbReference>
<protein>
    <recommendedName>
        <fullName evidence="10">SWIM-type domain-containing protein</fullName>
    </recommendedName>
</protein>
<keyword evidence="3" id="KW-0479">Metal-binding</keyword>
<accession>A0A438HMJ2</accession>
<dbReference type="InterPro" id="IPR038765">
    <property type="entry name" value="Papain-like_cys_pep_sf"/>
</dbReference>
<keyword evidence="4 7" id="KW-0863">Zinc-finger</keyword>
<organism evidence="11 12">
    <name type="scientific">Vitis vinifera</name>
    <name type="common">Grape</name>
    <dbReference type="NCBI Taxonomy" id="29760"/>
    <lineage>
        <taxon>Eukaryota</taxon>
        <taxon>Viridiplantae</taxon>
        <taxon>Streptophyta</taxon>
        <taxon>Embryophyta</taxon>
        <taxon>Tracheophyta</taxon>
        <taxon>Spermatophyta</taxon>
        <taxon>Magnoliopsida</taxon>
        <taxon>eudicotyledons</taxon>
        <taxon>Gunneridae</taxon>
        <taxon>Pentapetalae</taxon>
        <taxon>rosids</taxon>
        <taxon>Vitales</taxon>
        <taxon>Vitaceae</taxon>
        <taxon>Viteae</taxon>
        <taxon>Vitis</taxon>
    </lineage>
</organism>
<dbReference type="GO" id="GO:0008234">
    <property type="term" value="F:cysteine-type peptidase activity"/>
    <property type="evidence" value="ECO:0007669"/>
    <property type="project" value="InterPro"/>
</dbReference>
<comment type="caution">
    <text evidence="11">The sequence shown here is derived from an EMBL/GenBank/DDBJ whole genome shotgun (WGS) entry which is preliminary data.</text>
</comment>
<dbReference type="InterPro" id="IPR006564">
    <property type="entry name" value="Znf_PMZ"/>
</dbReference>
<dbReference type="Pfam" id="PF03108">
    <property type="entry name" value="DBD_Tnp_Mut"/>
    <property type="match status" value="1"/>
</dbReference>
<dbReference type="InterPro" id="IPR007527">
    <property type="entry name" value="Znf_SWIM"/>
</dbReference>
<dbReference type="SUPFAM" id="SSF54001">
    <property type="entry name" value="Cysteine proteinases"/>
    <property type="match status" value="1"/>
</dbReference>
<reference evidence="11 12" key="1">
    <citation type="journal article" date="2018" name="PLoS Genet.">
        <title>Population sequencing reveals clonal diversity and ancestral inbreeding in the grapevine cultivar Chardonnay.</title>
        <authorList>
            <person name="Roach M.J."/>
            <person name="Johnson D.L."/>
            <person name="Bohlmann J."/>
            <person name="van Vuuren H.J."/>
            <person name="Jones S.J."/>
            <person name="Pretorius I.S."/>
            <person name="Schmidt S.A."/>
            <person name="Borneman A.R."/>
        </authorList>
    </citation>
    <scope>NUCLEOTIDE SEQUENCE [LARGE SCALE GENOMIC DNA]</scope>
    <source>
        <strain evidence="12">cv. Chardonnay</strain>
        <tissue evidence="11">Leaf</tissue>
    </source>
</reference>
<dbReference type="SMART" id="SM00575">
    <property type="entry name" value="ZnF_PMZ"/>
    <property type="match status" value="1"/>
</dbReference>
<proteinExistence type="inferred from homology"/>
<evidence type="ECO:0000256" key="7">
    <source>
        <dbReference type="PROSITE-ProRule" id="PRU00325"/>
    </source>
</evidence>
<feature type="transmembrane region" description="Helical" evidence="9">
    <location>
        <begin position="29"/>
        <end position="51"/>
    </location>
</feature>
<dbReference type="Proteomes" id="UP000288805">
    <property type="component" value="Unassembled WGS sequence"/>
</dbReference>
<dbReference type="Pfam" id="PF02902">
    <property type="entry name" value="Peptidase_C48"/>
    <property type="match status" value="1"/>
</dbReference>
<dbReference type="EMBL" id="QGNW01000202">
    <property type="protein sequence ID" value="RVW85651.1"/>
    <property type="molecule type" value="Genomic_DNA"/>
</dbReference>
<feature type="region of interest" description="Disordered" evidence="8">
    <location>
        <begin position="981"/>
        <end position="1002"/>
    </location>
</feature>
<sequence length="1334" mass="152752">MMRDNLDMATSNSLNLKAKGQMRENMKAIFYNMHNCLIYNMIFVLCLYRLMDATNRIYCYIFVGGKLVQKNDGQWEYLGGRSKGIHIYKGMTFEDFTKKIIEKFDISLDVMKMHYTLKFNPRVIQDLEDEDDLDNVVSHSDDFANVYLVDLPSVEAIEANIPNSQLAFRDPPITFLSSNASCDPIHNTMMLSRGFASRSADTEYIPLESIRFREAILGSGHTFKNAEEFRNAIYQMSLGGRFEYKYKKNSPTHMSVKCSVDGCPWKITAHAVEGNVILRVHTYQVNHNHIAQDECSSKVKVSSKRGAVVVEDVFRTTPDYLPRQICKDFERDHGVQLTYNQAWHLKEKAKERIYGVPRDSYTFLPWLCHRLREINPGTIAEYTSQEGHFMQLFIAHAFSIQGFIMGCRPVLAIDSCHLSGPYKGALLSAIAYDADDGMFPLALGVENFSSFYNKQTIRGNKGKEDALLLLDSIAYARLEIDYNEAFEKLVRFNENLAKWVAENNPEHWAMSKFLKKRWDKMTTNIAEAFNAWLREERHQTIYTLLLMHMDKLVAMLDSHMRDTQKWKSVVGPKTEEKLMSNIMRSGPINVLSYLGGTFKVFTGEVYLVVDMNQRTCTCMTWQMSGLPCAHVCVVIHTLRHDVYDYIDPCFHVSMQDLIYSGQFQPLPTHNMPKLCDDRGYVIDCAGNSFPACQPPHVRRPPGRPRRLRIESQFCHKRAIHCSRCNGIGHNRLNFLQVIINCYNMHFQVPVLPRLNLTTIISFFYGHYGVHQIIHTLFIFKVLKLCNRLPPEKLDVVRDLQFGGLLHLNCKEIRHNICSWLIAHFNVGYKRIEITSHIRYDLTAADVGLVFGLPTTGRILHIATTPSDHPFGTLNTSPTSRIDGCRNLWHTIHEDGFRNDVNWGQFVVDQLVEGIRRFKQGNSVWVHGCIIFLQLHYVMKFKIPSVHVPMTAPLLSAWSDELINERLSAEISEFGSFGHGEAFAESSPPRTHVEDDSGPTSSNEILDKYYAAERQINSYQKGIQHQLGIMRGLIQRLDGRRKRSVHSPTAGHSGYAADEFPDAEHDSPAARYDMPTHCTEQVPDTPIRHPPIIADDEVVVLDPLPLRSMTMARSIALGGNGECVGWLPIEELVSMHDTSLTRGNLASFQGDSWIGNDDMVIRSNAKYLTHDAIVARFDPYMYAFDGSYQNVTQVRLAFQCFMSTYRSFFKNHWTLYVYDLHNKRIQLLDSRPGRKRSCMSGIQQKLAKVVLMLVADKKEMVAVDLNMYSFVMPDVPCQPNDNDYGVFIMKFMDNWSNGGLSKSIDVAKMKKYRLKLLGRLLLSSHNAHRHRFMAV</sequence>
<feature type="domain" description="SWIM-type" evidence="10">
    <location>
        <begin position="601"/>
        <end position="639"/>
    </location>
</feature>
<gene>
    <name evidence="11" type="ORF">CK203_037498</name>
</gene>
<dbReference type="PROSITE" id="PS50966">
    <property type="entry name" value="ZF_SWIM"/>
    <property type="match status" value="1"/>
</dbReference>
<dbReference type="Pfam" id="PF04434">
    <property type="entry name" value="SWIM"/>
    <property type="match status" value="1"/>
</dbReference>
<evidence type="ECO:0000256" key="3">
    <source>
        <dbReference type="ARBA" id="ARBA00022723"/>
    </source>
</evidence>
<dbReference type="GO" id="GO:0006508">
    <property type="term" value="P:proteolysis"/>
    <property type="evidence" value="ECO:0007669"/>
    <property type="project" value="UniProtKB-KW"/>
</dbReference>
<evidence type="ECO:0000256" key="4">
    <source>
        <dbReference type="ARBA" id="ARBA00022771"/>
    </source>
</evidence>
<evidence type="ECO:0000256" key="5">
    <source>
        <dbReference type="ARBA" id="ARBA00022801"/>
    </source>
</evidence>
<evidence type="ECO:0000259" key="10">
    <source>
        <dbReference type="PROSITE" id="PS50966"/>
    </source>
</evidence>
<evidence type="ECO:0000256" key="8">
    <source>
        <dbReference type="SAM" id="MobiDB-lite"/>
    </source>
</evidence>
<comment type="similarity">
    <text evidence="1">Belongs to the peptidase C48 family.</text>
</comment>